<dbReference type="EMBL" id="KE720780">
    <property type="protein sequence ID" value="ERF76157.1"/>
    <property type="molecule type" value="Genomic_DNA"/>
</dbReference>
<sequence>MAADCPPCYEEGDEEWTTDEGSQSDQALSTVPTVPSGAPASPFRALSGVNNVDFLQCSPTYKKGPRQDPDTTSAYAGAGQKESVYSTSAQRPAISAFAATSTPRPTSAAPTTTASNLPKFDLSFGALAITKSLSNRMAPFSKRAYRQAHQTIEFFEQQPTSTQAPSDARPTPTMTSAGNNHHRATVPGTIQKCPGPEKCADCKAGRSAPTPVGGSSALPAGAPPSVSKAGEMSQQNTTIHLSDIHYGITHATRASDQAAIKFETINPQPRRSTLSWGEMFCCLTDRLQREAAHDTILHLVQKIELDKIEKGCIADYLPFLADRQIIQMIDKAKLSSEWLSKPDEVEAARRSQASSTRAEATPAPDGLKSSDPASNPASKTASAHDKDISQEIDGLHLEEEQNNLKRLKKWGDALIRENRKMRNKWISETEAQLDREQHEGATNSKSSLYLKTLLEAVKAGDEESPTGTLLQDDVSIAMDLAVKTAIPSDPTIPYSQNAPRHAKRRARPSETRAKPGRSPLPRTRLSPTTTTSPSTSPHPCPRPLTRLLPLHLTATPPSSSGRSRSRRRNSPP</sequence>
<dbReference type="GeneID" id="19236547"/>
<dbReference type="RefSeq" id="XP_007786623.1">
    <property type="nucleotide sequence ID" value="XM_007788433.1"/>
</dbReference>
<evidence type="ECO:0000313" key="3">
    <source>
        <dbReference type="Proteomes" id="UP000019373"/>
    </source>
</evidence>
<dbReference type="Proteomes" id="UP000019373">
    <property type="component" value="Unassembled WGS sequence"/>
</dbReference>
<evidence type="ECO:0000256" key="1">
    <source>
        <dbReference type="SAM" id="MobiDB-lite"/>
    </source>
</evidence>
<feature type="compositionally biased region" description="Low complexity" evidence="1">
    <location>
        <begin position="517"/>
        <end position="535"/>
    </location>
</feature>
<accession>U1GEW2</accession>
<feature type="compositionally biased region" description="Polar residues" evidence="1">
    <location>
        <begin position="371"/>
        <end position="381"/>
    </location>
</feature>
<name>U1GEW2_ENDPU</name>
<feature type="region of interest" description="Disordered" evidence="1">
    <location>
        <begin position="345"/>
        <end position="386"/>
    </location>
</feature>
<feature type="region of interest" description="Disordered" evidence="1">
    <location>
        <begin position="487"/>
        <end position="572"/>
    </location>
</feature>
<gene>
    <name evidence="2" type="ORF">EPUS_01491</name>
</gene>
<proteinExistence type="predicted"/>
<organism evidence="2 3">
    <name type="scientific">Endocarpon pusillum (strain Z07020 / HMAS-L-300199)</name>
    <name type="common">Lichen-forming fungus</name>
    <dbReference type="NCBI Taxonomy" id="1263415"/>
    <lineage>
        <taxon>Eukaryota</taxon>
        <taxon>Fungi</taxon>
        <taxon>Dikarya</taxon>
        <taxon>Ascomycota</taxon>
        <taxon>Pezizomycotina</taxon>
        <taxon>Eurotiomycetes</taxon>
        <taxon>Chaetothyriomycetidae</taxon>
        <taxon>Verrucariales</taxon>
        <taxon>Verrucariaceae</taxon>
        <taxon>Endocarpon</taxon>
    </lineage>
</organism>
<dbReference type="OrthoDB" id="10424076at2759"/>
<feature type="region of interest" description="Disordered" evidence="1">
    <location>
        <begin position="1"/>
        <end position="42"/>
    </location>
</feature>
<feature type="region of interest" description="Disordered" evidence="1">
    <location>
        <begin position="158"/>
        <end position="230"/>
    </location>
</feature>
<protein>
    <submittedName>
        <fullName evidence="2">Uncharacterized protein</fullName>
    </submittedName>
</protein>
<feature type="compositionally biased region" description="Low complexity" evidence="1">
    <location>
        <begin position="350"/>
        <end position="361"/>
    </location>
</feature>
<keyword evidence="3" id="KW-1185">Reference proteome</keyword>
<evidence type="ECO:0000313" key="2">
    <source>
        <dbReference type="EMBL" id="ERF76157.1"/>
    </source>
</evidence>
<reference evidence="3" key="1">
    <citation type="journal article" date="2014" name="BMC Genomics">
        <title>Genome characteristics reveal the impact of lichenization on lichen-forming fungus Endocarpon pusillum Hedwig (Verrucariales, Ascomycota).</title>
        <authorList>
            <person name="Wang Y.-Y."/>
            <person name="Liu B."/>
            <person name="Zhang X.-Y."/>
            <person name="Zhou Q.-M."/>
            <person name="Zhang T."/>
            <person name="Li H."/>
            <person name="Yu Y.-F."/>
            <person name="Zhang X.-L."/>
            <person name="Hao X.-Y."/>
            <person name="Wang M."/>
            <person name="Wang L."/>
            <person name="Wei J.-C."/>
        </authorList>
    </citation>
    <scope>NUCLEOTIDE SEQUENCE [LARGE SCALE GENOMIC DNA]</scope>
    <source>
        <strain evidence="3">Z07020 / HMAS-L-300199</strain>
    </source>
</reference>
<feature type="compositionally biased region" description="Polar residues" evidence="1">
    <location>
        <begin position="23"/>
        <end position="33"/>
    </location>
</feature>
<feature type="compositionally biased region" description="Low complexity" evidence="1">
    <location>
        <begin position="543"/>
        <end position="562"/>
    </location>
</feature>
<feature type="compositionally biased region" description="Basic residues" evidence="1">
    <location>
        <begin position="563"/>
        <end position="572"/>
    </location>
</feature>
<dbReference type="AlphaFoldDB" id="U1GEW2"/>
<dbReference type="HOGENOM" id="CLU_476503_0_0_1"/>